<evidence type="ECO:0000259" key="2">
    <source>
        <dbReference type="Pfam" id="PF00156"/>
    </source>
</evidence>
<comment type="similarity">
    <text evidence="1">Belongs to the ComF/GntX family.</text>
</comment>
<comment type="caution">
    <text evidence="3">The sequence shown here is derived from an EMBL/GenBank/DDBJ whole genome shotgun (WGS) entry which is preliminary data.</text>
</comment>
<sequence>MSMWRNRISAITHAWLTPTCSLCHLPLDPQAQHGTCHACQAWYAPSIRCQRCGLPCLTLTPQCGQCLRTPPPWQRLFCIGDYRFPLSHTIHQLKYQRQFWQARHLAARLAECITEPAPLITCVPLHWRRQWQRGFNQSERLARPLAKHVGSQFDPHLFTRTRSTPAQQQLTKSQREKNLSGAFQRLSIPHVNHVAIVDDVVTTGSTIRQLCDLLLEVGIERIDIYCLCRTPEPSDAFQP</sequence>
<dbReference type="InterPro" id="IPR029057">
    <property type="entry name" value="PRTase-like"/>
</dbReference>
<evidence type="ECO:0000313" key="4">
    <source>
        <dbReference type="Proteomes" id="UP000615796"/>
    </source>
</evidence>
<proteinExistence type="inferred from homology"/>
<dbReference type="Gene3D" id="3.40.50.2020">
    <property type="match status" value="1"/>
</dbReference>
<dbReference type="Proteomes" id="UP000615796">
    <property type="component" value="Unassembled WGS sequence"/>
</dbReference>
<evidence type="ECO:0000313" key="3">
    <source>
        <dbReference type="EMBL" id="MBC5852632.1"/>
    </source>
</evidence>
<dbReference type="CDD" id="cd06223">
    <property type="entry name" value="PRTases_typeI"/>
    <property type="match status" value="1"/>
</dbReference>
<reference evidence="3" key="1">
    <citation type="submission" date="2020-08" db="EMBL/GenBank/DDBJ databases">
        <title>Genome Sequencing and Pan-Genome Analysis of Migratory bird Vibrio Strains, Inner Mongolia.</title>
        <authorList>
            <person name="Zheng L."/>
        </authorList>
    </citation>
    <scope>NUCLEOTIDE SEQUENCE</scope>
    <source>
        <strain evidence="3">M13F</strain>
    </source>
</reference>
<organism evidence="3 4">
    <name type="scientific">Vibrio metschnikovii</name>
    <dbReference type="NCBI Taxonomy" id="28172"/>
    <lineage>
        <taxon>Bacteria</taxon>
        <taxon>Pseudomonadati</taxon>
        <taxon>Pseudomonadota</taxon>
        <taxon>Gammaproteobacteria</taxon>
        <taxon>Vibrionales</taxon>
        <taxon>Vibrionaceae</taxon>
        <taxon>Vibrio</taxon>
    </lineage>
</organism>
<dbReference type="Pfam" id="PF00156">
    <property type="entry name" value="Pribosyltran"/>
    <property type="match status" value="1"/>
</dbReference>
<evidence type="ECO:0000256" key="1">
    <source>
        <dbReference type="ARBA" id="ARBA00008007"/>
    </source>
</evidence>
<dbReference type="AlphaFoldDB" id="A0A9X0UIQ1"/>
<feature type="domain" description="Phosphoribosyltransferase" evidence="2">
    <location>
        <begin position="141"/>
        <end position="232"/>
    </location>
</feature>
<dbReference type="EMBL" id="JACRUP010000016">
    <property type="protein sequence ID" value="MBC5852632.1"/>
    <property type="molecule type" value="Genomic_DNA"/>
</dbReference>
<gene>
    <name evidence="3" type="ORF">H8Q88_17155</name>
</gene>
<dbReference type="InterPro" id="IPR000836">
    <property type="entry name" value="PRTase_dom"/>
</dbReference>
<accession>A0A9X0UIQ1</accession>
<dbReference type="PANTHER" id="PTHR47505:SF1">
    <property type="entry name" value="DNA UTILIZATION PROTEIN YHGH"/>
    <property type="match status" value="1"/>
</dbReference>
<dbReference type="InterPro" id="IPR051910">
    <property type="entry name" value="ComF/GntX_DNA_util-trans"/>
</dbReference>
<dbReference type="PANTHER" id="PTHR47505">
    <property type="entry name" value="DNA UTILIZATION PROTEIN YHGH"/>
    <property type="match status" value="1"/>
</dbReference>
<protein>
    <submittedName>
        <fullName evidence="3">ComF family protein</fullName>
    </submittedName>
</protein>
<dbReference type="RefSeq" id="WP_187026942.1">
    <property type="nucleotide sequence ID" value="NZ_JACRUP010000016.1"/>
</dbReference>
<keyword evidence="4" id="KW-1185">Reference proteome</keyword>
<dbReference type="SUPFAM" id="SSF53271">
    <property type="entry name" value="PRTase-like"/>
    <property type="match status" value="1"/>
</dbReference>
<name>A0A9X0UIQ1_VIBME</name>